<evidence type="ECO:0000313" key="1">
    <source>
        <dbReference type="EMBL" id="GBM71876.1"/>
    </source>
</evidence>
<dbReference type="AlphaFoldDB" id="A0A4Y2I3W5"/>
<proteinExistence type="predicted"/>
<dbReference type="Proteomes" id="UP000499080">
    <property type="component" value="Unassembled WGS sequence"/>
</dbReference>
<protein>
    <submittedName>
        <fullName evidence="1">Uncharacterized protein</fullName>
    </submittedName>
</protein>
<organism evidence="1 2">
    <name type="scientific">Araneus ventricosus</name>
    <name type="common">Orbweaver spider</name>
    <name type="synonym">Epeira ventricosa</name>
    <dbReference type="NCBI Taxonomy" id="182803"/>
    <lineage>
        <taxon>Eukaryota</taxon>
        <taxon>Metazoa</taxon>
        <taxon>Ecdysozoa</taxon>
        <taxon>Arthropoda</taxon>
        <taxon>Chelicerata</taxon>
        <taxon>Arachnida</taxon>
        <taxon>Araneae</taxon>
        <taxon>Araneomorphae</taxon>
        <taxon>Entelegynae</taxon>
        <taxon>Araneoidea</taxon>
        <taxon>Araneidae</taxon>
        <taxon>Araneus</taxon>
    </lineage>
</organism>
<dbReference type="EMBL" id="BGPR01002339">
    <property type="protein sequence ID" value="GBM71876.1"/>
    <property type="molecule type" value="Genomic_DNA"/>
</dbReference>
<name>A0A4Y2I3W5_ARAVE</name>
<keyword evidence="2" id="KW-1185">Reference proteome</keyword>
<sequence>MSDTAAFPEVCMYEPTAINALRVALLIACRKINQRQKVGCVHRALTCTRPVYTVDLPWNRVSNPQPSDHKAEIPLQGPQLPQCGQVKIDATGASRR</sequence>
<comment type="caution">
    <text evidence="1">The sequence shown here is derived from an EMBL/GenBank/DDBJ whole genome shotgun (WGS) entry which is preliminary data.</text>
</comment>
<evidence type="ECO:0000313" key="2">
    <source>
        <dbReference type="Proteomes" id="UP000499080"/>
    </source>
</evidence>
<reference evidence="1 2" key="1">
    <citation type="journal article" date="2019" name="Sci. Rep.">
        <title>Orb-weaving spider Araneus ventricosus genome elucidates the spidroin gene catalogue.</title>
        <authorList>
            <person name="Kono N."/>
            <person name="Nakamura H."/>
            <person name="Ohtoshi R."/>
            <person name="Moran D.A.P."/>
            <person name="Shinohara A."/>
            <person name="Yoshida Y."/>
            <person name="Fujiwara M."/>
            <person name="Mori M."/>
            <person name="Tomita M."/>
            <person name="Arakawa K."/>
        </authorList>
    </citation>
    <scope>NUCLEOTIDE SEQUENCE [LARGE SCALE GENOMIC DNA]</scope>
</reference>
<accession>A0A4Y2I3W5</accession>
<gene>
    <name evidence="1" type="ORF">AVEN_229371_1</name>
</gene>